<gene>
    <name evidence="2" type="ORF">AC579_3098</name>
    <name evidence="1" type="ORF">AC579_311</name>
</gene>
<accession>A0A139I9F0</accession>
<dbReference type="EMBL" id="LFZO01000170">
    <property type="protein sequence ID" value="KXT11969.1"/>
    <property type="molecule type" value="Genomic_DNA"/>
</dbReference>
<keyword evidence="3" id="KW-1185">Reference proteome</keyword>
<dbReference type="Proteomes" id="UP000073492">
    <property type="component" value="Unassembled WGS sequence"/>
</dbReference>
<reference evidence="1 3" key="1">
    <citation type="submission" date="2015-07" db="EMBL/GenBank/DDBJ databases">
        <title>Comparative genomics of the Sigatoka disease complex on banana suggests a link between parallel evolutionary changes in Pseudocercospora fijiensis and Pseudocercospora eumusae and increased virulence on the banana host.</title>
        <authorList>
            <person name="Chang T.-C."/>
            <person name="Salvucci A."/>
            <person name="Crous P.W."/>
            <person name="Stergiopoulos I."/>
        </authorList>
    </citation>
    <scope>NUCLEOTIDE SEQUENCE [LARGE SCALE GENOMIC DNA]</scope>
    <source>
        <strain evidence="1 3">CBS 116634</strain>
    </source>
</reference>
<protein>
    <submittedName>
        <fullName evidence="1">Uncharacterized protein</fullName>
    </submittedName>
</protein>
<evidence type="ECO:0000313" key="2">
    <source>
        <dbReference type="EMBL" id="KXT11969.1"/>
    </source>
</evidence>
<evidence type="ECO:0000313" key="3">
    <source>
        <dbReference type="Proteomes" id="UP000073492"/>
    </source>
</evidence>
<name>A0A139I9F0_9PEZI</name>
<dbReference type="EMBL" id="LFZO01000207">
    <property type="protein sequence ID" value="KXT11316.1"/>
    <property type="molecule type" value="Genomic_DNA"/>
</dbReference>
<sequence>MVKVFGKSSDFNARSRSNGFFNGTDMKVVGGCTWEATVEPRAILSMGFNCAASGWSEYTVGIAAVLRKSPIISTLVPVDRIDQQPESCWRLMPSVHKKVPETWKSFPEAQGPYMHHDGPAGHLRPKRKVVASEANISNLQVHSAGSDDSPELLRMAWGPHV</sequence>
<proteinExistence type="predicted"/>
<comment type="caution">
    <text evidence="1">The sequence shown here is derived from an EMBL/GenBank/DDBJ whole genome shotgun (WGS) entry which is preliminary data.</text>
</comment>
<evidence type="ECO:0000313" key="1">
    <source>
        <dbReference type="EMBL" id="KXT11316.1"/>
    </source>
</evidence>
<dbReference type="AlphaFoldDB" id="A0A139I9F0"/>
<organism evidence="1 3">
    <name type="scientific">Pseudocercospora musae</name>
    <dbReference type="NCBI Taxonomy" id="113226"/>
    <lineage>
        <taxon>Eukaryota</taxon>
        <taxon>Fungi</taxon>
        <taxon>Dikarya</taxon>
        <taxon>Ascomycota</taxon>
        <taxon>Pezizomycotina</taxon>
        <taxon>Dothideomycetes</taxon>
        <taxon>Dothideomycetidae</taxon>
        <taxon>Mycosphaerellales</taxon>
        <taxon>Mycosphaerellaceae</taxon>
        <taxon>Pseudocercospora</taxon>
    </lineage>
</organism>